<keyword evidence="2" id="KW-1185">Reference proteome</keyword>
<gene>
    <name evidence="1" type="ordered locus">LHK_02692</name>
</gene>
<dbReference type="Proteomes" id="UP000002010">
    <property type="component" value="Chromosome"/>
</dbReference>
<accession>C1DCQ5</accession>
<reference evidence="1 2" key="1">
    <citation type="journal article" date="2009" name="PLoS Genet.">
        <title>The complete genome and proteome of Laribacter hongkongensis reveal potential mechanisms for adaptations to different temperatures and habitats.</title>
        <authorList>
            <person name="Woo P.C."/>
            <person name="Lau S.K."/>
            <person name="Tse H."/>
            <person name="Teng J.L."/>
            <person name="Curreem S.O."/>
            <person name="Tsang A.K."/>
            <person name="Fan R.Y."/>
            <person name="Wong G.K."/>
            <person name="Huang Y."/>
            <person name="Loman N.J."/>
            <person name="Snyder L.A."/>
            <person name="Cai J.J."/>
            <person name="Huang J.D."/>
            <person name="Mak W."/>
            <person name="Pallen M.J."/>
            <person name="Lok S."/>
            <person name="Yuen K.Y."/>
        </authorList>
    </citation>
    <scope>NUCLEOTIDE SEQUENCE [LARGE SCALE GENOMIC DNA]</scope>
    <source>
        <strain evidence="1 2">HLHK9</strain>
    </source>
</reference>
<dbReference type="KEGG" id="lhk:LHK_02692"/>
<sequence>MRRQPCLAVQNLPTAEFPQWHPQPACAVASRLRGNVAGVFCMPW</sequence>
<evidence type="ECO:0000313" key="2">
    <source>
        <dbReference type="Proteomes" id="UP000002010"/>
    </source>
</evidence>
<dbReference type="HOGENOM" id="CLU_3218025_0_0_4"/>
<evidence type="ECO:0000313" key="1">
    <source>
        <dbReference type="EMBL" id="ACO75673.1"/>
    </source>
</evidence>
<protein>
    <submittedName>
        <fullName evidence="1">Uncharacterized protein</fullName>
    </submittedName>
</protein>
<dbReference type="AlphaFoldDB" id="C1DCQ5"/>
<dbReference type="EMBL" id="CP001154">
    <property type="protein sequence ID" value="ACO75673.1"/>
    <property type="molecule type" value="Genomic_DNA"/>
</dbReference>
<name>C1DCQ5_LARHH</name>
<organism evidence="1 2">
    <name type="scientific">Laribacter hongkongensis (strain HLHK9)</name>
    <dbReference type="NCBI Taxonomy" id="557598"/>
    <lineage>
        <taxon>Bacteria</taxon>
        <taxon>Pseudomonadati</taxon>
        <taxon>Pseudomonadota</taxon>
        <taxon>Betaproteobacteria</taxon>
        <taxon>Neisseriales</taxon>
        <taxon>Aquaspirillaceae</taxon>
        <taxon>Laribacter</taxon>
    </lineage>
</organism>
<dbReference type="STRING" id="557598.LHK_02692"/>
<proteinExistence type="predicted"/>